<name>L8H3U4_ACACF</name>
<dbReference type="Proteomes" id="UP000011083">
    <property type="component" value="Unassembled WGS sequence"/>
</dbReference>
<evidence type="ECO:0000313" key="5">
    <source>
        <dbReference type="Proteomes" id="UP000011083"/>
    </source>
</evidence>
<dbReference type="Pfam" id="PF10358">
    <property type="entry name" value="NT-C2"/>
    <property type="match status" value="1"/>
</dbReference>
<gene>
    <name evidence="4" type="ORF">ACA1_116250</name>
</gene>
<dbReference type="VEuPathDB" id="AmoebaDB:ACA1_116250"/>
<dbReference type="EMBL" id="KB007926">
    <property type="protein sequence ID" value="ELR20164.1"/>
    <property type="molecule type" value="Genomic_DNA"/>
</dbReference>
<dbReference type="OMA" id="KAVYCEV"/>
<feature type="domain" description="C2 NT-type" evidence="3">
    <location>
        <begin position="1"/>
        <end position="140"/>
    </location>
</feature>
<organism evidence="4 5">
    <name type="scientific">Acanthamoeba castellanii (strain ATCC 30010 / Neff)</name>
    <dbReference type="NCBI Taxonomy" id="1257118"/>
    <lineage>
        <taxon>Eukaryota</taxon>
        <taxon>Amoebozoa</taxon>
        <taxon>Discosea</taxon>
        <taxon>Longamoebia</taxon>
        <taxon>Centramoebida</taxon>
        <taxon>Acanthamoebidae</taxon>
        <taxon>Acanthamoeba</taxon>
    </lineage>
</organism>
<feature type="domain" description="Dilute" evidence="2">
    <location>
        <begin position="465"/>
        <end position="712"/>
    </location>
</feature>
<dbReference type="GeneID" id="14921009"/>
<evidence type="ECO:0000259" key="2">
    <source>
        <dbReference type="PROSITE" id="PS51126"/>
    </source>
</evidence>
<feature type="compositionally biased region" description="Acidic residues" evidence="1">
    <location>
        <begin position="181"/>
        <end position="204"/>
    </location>
</feature>
<dbReference type="PANTHER" id="PTHR16027:SF6">
    <property type="entry name" value="DILUTE DOMAIN-CONTAINING PROTEIN"/>
    <property type="match status" value="1"/>
</dbReference>
<protein>
    <submittedName>
        <fullName evidence="4">DIL domain containing protein</fullName>
    </submittedName>
</protein>
<accession>L8H3U4</accession>
<evidence type="ECO:0000313" key="4">
    <source>
        <dbReference type="EMBL" id="ELR20164.1"/>
    </source>
</evidence>
<dbReference type="OrthoDB" id="17956at2759"/>
<dbReference type="InterPro" id="IPR052072">
    <property type="entry name" value="Vascular_dev_regulator"/>
</dbReference>
<feature type="region of interest" description="Disordered" evidence="1">
    <location>
        <begin position="250"/>
        <end position="281"/>
    </location>
</feature>
<sequence>MPKDKVKIKYEITVKKITKLPEKLNGSTIFILWRRGSRKNQGLTKRALARDCLATWEEKIVFTCSLTRESEADEFDARGISFSLKEDVIGKRKQDKTHSSTKLNLAEYTNEDGTDQITLPLKFKKSKDTSTLVLTIKTQWLKFNDKILKKQVDKKDSSGKVLELDGGSFEAETDPNMSETENSDSEGEGEVFSEAEDDDDDDGEGGGGGGGGASEGAKKKLARLEQEVYERGKMIRQREEALDKLKTKVGKLKQERAQAEDLRKEAERLRQEKADAERARAEAEAHLQTVAGQLTAFREGKGESDVIQQQEDELRKLRQELIEARQRSEQSAAAADEAKAREKELDALRLEVTKLKHELEEKDWNLSVQRRRRGDDSSDTDDDDGMKRSKSAEGGAKDKLAALKNEAETFKQQRDELNFLITGFYHENQLNFSEDRTPVPADRALRVFTKWKVFEKGAERGDFLNYLVDAIDASSKRTDKMMTGYWLSIASYIYRSLRLEFGYNHAVASKSGKAGVIGDFAARLQIVIAAIFERLLTSLYTELATVLSIAVLEQPSALSSATKCTLHSTQETLLPILDSYLTHPHAAHEAILLPGLYFINFTLFNTLLNTKRMCTCSNGFQIKLELSQLEQWISKTLQIPEIKSQLDIMAQAANVLVMDKNVILEGDMLKQICPLLTAKQIKRLLELFTPDQLSPTPVPPEVFAKLKKASEGDNRPLETAPTKMVEPLCYDF</sequence>
<feature type="compositionally biased region" description="Gly residues" evidence="1">
    <location>
        <begin position="205"/>
        <end position="214"/>
    </location>
</feature>
<feature type="compositionally biased region" description="Basic and acidic residues" evidence="1">
    <location>
        <begin position="385"/>
        <end position="398"/>
    </location>
</feature>
<dbReference type="AlphaFoldDB" id="L8H3U4"/>
<dbReference type="STRING" id="1257118.L8H3U4"/>
<dbReference type="PROSITE" id="PS51840">
    <property type="entry name" value="C2_NT"/>
    <property type="match status" value="1"/>
</dbReference>
<proteinExistence type="predicted"/>
<feature type="region of interest" description="Disordered" evidence="1">
    <location>
        <begin position="159"/>
        <end position="221"/>
    </location>
</feature>
<dbReference type="KEGG" id="acan:ACA1_116250"/>
<dbReference type="PROSITE" id="PS51126">
    <property type="entry name" value="DILUTE"/>
    <property type="match status" value="1"/>
</dbReference>
<dbReference type="PANTHER" id="PTHR16027">
    <property type="entry name" value="DILUTE DOMAIN-CONTAINING PROTEIN YPR089W"/>
    <property type="match status" value="1"/>
</dbReference>
<dbReference type="RefSeq" id="XP_004342274.1">
    <property type="nucleotide sequence ID" value="XM_004342225.1"/>
</dbReference>
<dbReference type="InterPro" id="IPR019448">
    <property type="entry name" value="NT-C2"/>
</dbReference>
<evidence type="ECO:0000259" key="3">
    <source>
        <dbReference type="PROSITE" id="PS51840"/>
    </source>
</evidence>
<dbReference type="GO" id="GO:0051020">
    <property type="term" value="F:GTPase binding"/>
    <property type="evidence" value="ECO:0007669"/>
    <property type="project" value="TreeGrafter"/>
</dbReference>
<evidence type="ECO:0000256" key="1">
    <source>
        <dbReference type="SAM" id="MobiDB-lite"/>
    </source>
</evidence>
<dbReference type="InterPro" id="IPR002710">
    <property type="entry name" value="Dilute_dom"/>
</dbReference>
<keyword evidence="5" id="KW-1185">Reference proteome</keyword>
<feature type="region of interest" description="Disordered" evidence="1">
    <location>
        <begin position="368"/>
        <end position="398"/>
    </location>
</feature>
<dbReference type="Pfam" id="PF01843">
    <property type="entry name" value="DIL"/>
    <property type="match status" value="1"/>
</dbReference>
<reference evidence="4 5" key="1">
    <citation type="journal article" date="2013" name="Genome Biol.">
        <title>Genome of Acanthamoeba castellanii highlights extensive lateral gene transfer and early evolution of tyrosine kinase signaling.</title>
        <authorList>
            <person name="Clarke M."/>
            <person name="Lohan A.J."/>
            <person name="Liu B."/>
            <person name="Lagkouvardos I."/>
            <person name="Roy S."/>
            <person name="Zafar N."/>
            <person name="Bertelli C."/>
            <person name="Schilde C."/>
            <person name="Kianianmomeni A."/>
            <person name="Burglin T.R."/>
            <person name="Frech C."/>
            <person name="Turcotte B."/>
            <person name="Kopec K.O."/>
            <person name="Synnott J.M."/>
            <person name="Choo C."/>
            <person name="Paponov I."/>
            <person name="Finkler A."/>
            <person name="Soon Heng Tan C."/>
            <person name="Hutchins A.P."/>
            <person name="Weinmeier T."/>
            <person name="Rattei T."/>
            <person name="Chu J.S."/>
            <person name="Gimenez G."/>
            <person name="Irimia M."/>
            <person name="Rigden D.J."/>
            <person name="Fitzpatrick D.A."/>
            <person name="Lorenzo-Morales J."/>
            <person name="Bateman A."/>
            <person name="Chiu C.H."/>
            <person name="Tang P."/>
            <person name="Hegemann P."/>
            <person name="Fromm H."/>
            <person name="Raoult D."/>
            <person name="Greub G."/>
            <person name="Miranda-Saavedra D."/>
            <person name="Chen N."/>
            <person name="Nash P."/>
            <person name="Ginger M.L."/>
            <person name="Horn M."/>
            <person name="Schaap P."/>
            <person name="Caler L."/>
            <person name="Loftus B."/>
        </authorList>
    </citation>
    <scope>NUCLEOTIDE SEQUENCE [LARGE SCALE GENOMIC DNA]</scope>
    <source>
        <strain evidence="4 5">Neff</strain>
    </source>
</reference>
<dbReference type="SMART" id="SM01132">
    <property type="entry name" value="DIL"/>
    <property type="match status" value="1"/>
</dbReference>